<gene>
    <name evidence="8" type="ORF">ATL41_2165</name>
</gene>
<dbReference type="InterPro" id="IPR007624">
    <property type="entry name" value="RNA_pol_sigma70_r3"/>
</dbReference>
<dbReference type="SUPFAM" id="SSF88659">
    <property type="entry name" value="Sigma3 and sigma4 domains of RNA polymerase sigma factors"/>
    <property type="match status" value="2"/>
</dbReference>
<dbReference type="OrthoDB" id="9799825at2"/>
<keyword evidence="8" id="KW-0282">Flagellum</keyword>
<evidence type="ECO:0000259" key="5">
    <source>
        <dbReference type="Pfam" id="PF04539"/>
    </source>
</evidence>
<proteinExistence type="predicted"/>
<protein>
    <submittedName>
        <fullName evidence="8">RNA polymerase sigma factor for flagellar operon FliA</fullName>
    </submittedName>
</protein>
<dbReference type="AlphaFoldDB" id="A0A2A9EF27"/>
<dbReference type="InterPro" id="IPR013325">
    <property type="entry name" value="RNA_pol_sigma_r2"/>
</dbReference>
<dbReference type="InterPro" id="IPR007630">
    <property type="entry name" value="RNA_pol_sigma70_r4"/>
</dbReference>
<name>A0A2A9EF27_9MICO</name>
<dbReference type="PIRSF" id="PIRSF000770">
    <property type="entry name" value="RNA_pol_sigma-SigE/K"/>
    <property type="match status" value="1"/>
</dbReference>
<dbReference type="RefSeq" id="WP_098458458.1">
    <property type="nucleotide sequence ID" value="NZ_PDJH01000001.1"/>
</dbReference>
<comment type="caution">
    <text evidence="8">The sequence shown here is derived from an EMBL/GenBank/DDBJ whole genome shotgun (WGS) entry which is preliminary data.</text>
</comment>
<evidence type="ECO:0000256" key="4">
    <source>
        <dbReference type="ARBA" id="ARBA00023163"/>
    </source>
</evidence>
<dbReference type="GO" id="GO:0016987">
    <property type="term" value="F:sigma factor activity"/>
    <property type="evidence" value="ECO:0007669"/>
    <property type="project" value="UniProtKB-KW"/>
</dbReference>
<reference evidence="8 9" key="1">
    <citation type="submission" date="2017-10" db="EMBL/GenBank/DDBJ databases">
        <title>Sequencing the genomes of 1000 actinobacteria strains.</title>
        <authorList>
            <person name="Klenk H.-P."/>
        </authorList>
    </citation>
    <scope>NUCLEOTIDE SEQUENCE [LARGE SCALE GENOMIC DNA]</scope>
    <source>
        <strain evidence="8 9">DSM 21574</strain>
    </source>
</reference>
<keyword evidence="2" id="KW-0731">Sigma factor</keyword>
<accession>A0A2A9EF27</accession>
<keyword evidence="8" id="KW-0969">Cilium</keyword>
<evidence type="ECO:0000256" key="2">
    <source>
        <dbReference type="ARBA" id="ARBA00023082"/>
    </source>
</evidence>
<dbReference type="Gene3D" id="1.10.1740.10">
    <property type="match status" value="1"/>
</dbReference>
<dbReference type="InterPro" id="IPR000943">
    <property type="entry name" value="RNA_pol_sigma70"/>
</dbReference>
<keyword evidence="3" id="KW-0238">DNA-binding</keyword>
<dbReference type="EMBL" id="PDJH01000001">
    <property type="protein sequence ID" value="PFG37403.1"/>
    <property type="molecule type" value="Genomic_DNA"/>
</dbReference>
<evidence type="ECO:0000313" key="9">
    <source>
        <dbReference type="Proteomes" id="UP000221394"/>
    </source>
</evidence>
<evidence type="ECO:0000259" key="7">
    <source>
        <dbReference type="Pfam" id="PF04545"/>
    </source>
</evidence>
<keyword evidence="1" id="KW-0805">Transcription regulation</keyword>
<evidence type="ECO:0000313" key="8">
    <source>
        <dbReference type="EMBL" id="PFG37403.1"/>
    </source>
</evidence>
<keyword evidence="9" id="KW-1185">Reference proteome</keyword>
<dbReference type="Pfam" id="PF04545">
    <property type="entry name" value="Sigma70_r4"/>
    <property type="match status" value="1"/>
</dbReference>
<dbReference type="PANTHER" id="PTHR30385:SF7">
    <property type="entry name" value="RNA POLYMERASE SIGMA FACTOR FLIA"/>
    <property type="match status" value="1"/>
</dbReference>
<dbReference type="PANTHER" id="PTHR30385">
    <property type="entry name" value="SIGMA FACTOR F FLAGELLAR"/>
    <property type="match status" value="1"/>
</dbReference>
<feature type="domain" description="RNA polymerase sigma-70 region 4" evidence="7">
    <location>
        <begin position="174"/>
        <end position="221"/>
    </location>
</feature>
<evidence type="ECO:0000256" key="3">
    <source>
        <dbReference type="ARBA" id="ARBA00023125"/>
    </source>
</evidence>
<dbReference type="NCBIfam" id="TIGR02937">
    <property type="entry name" value="sigma70-ECF"/>
    <property type="match status" value="1"/>
</dbReference>
<feature type="domain" description="RNA polymerase sigma-70 region 2" evidence="6">
    <location>
        <begin position="10"/>
        <end position="82"/>
    </location>
</feature>
<feature type="domain" description="RNA polymerase sigma-70 region 3" evidence="5">
    <location>
        <begin position="90"/>
        <end position="160"/>
    </location>
</feature>
<dbReference type="CDD" id="cd06171">
    <property type="entry name" value="Sigma70_r4"/>
    <property type="match status" value="1"/>
</dbReference>
<dbReference type="InterPro" id="IPR014284">
    <property type="entry name" value="RNA_pol_sigma-70_dom"/>
</dbReference>
<dbReference type="SUPFAM" id="SSF88946">
    <property type="entry name" value="Sigma2 domain of RNA polymerase sigma factors"/>
    <property type="match status" value="1"/>
</dbReference>
<sequence>MAVNETRNALVEEHLPLIGYHVNEMMARVPRHVARDDLASAGALALVRAAEGYDPATGVPFNRYAAIRIRGALVDELRSMDWASRGARTKVRRLAAVTDELTATLGRAPSREQLAEALGVDVSEVDQVRDDASRRVLSIDGYDNAIADILPDRAPDPEEAALNAERLTYLHAAVEALPERLRVVVRGIFFEDRAVTEIATELGVTQSRVSQLRSEAMSLLKDGMNVHLDPELVETPANPAGVAQRRREAYFSAVRENVESVDVAATARAAAAALSGTVGAAAQLGIADGVPAARFAALA</sequence>
<evidence type="ECO:0000259" key="6">
    <source>
        <dbReference type="Pfam" id="PF04542"/>
    </source>
</evidence>
<dbReference type="GO" id="GO:0003677">
    <property type="term" value="F:DNA binding"/>
    <property type="evidence" value="ECO:0007669"/>
    <property type="project" value="UniProtKB-KW"/>
</dbReference>
<evidence type="ECO:0000256" key="1">
    <source>
        <dbReference type="ARBA" id="ARBA00023015"/>
    </source>
</evidence>
<keyword evidence="8" id="KW-0966">Cell projection</keyword>
<organism evidence="8 9">
    <name type="scientific">Flavimobilis soli</name>
    <dbReference type="NCBI Taxonomy" id="442709"/>
    <lineage>
        <taxon>Bacteria</taxon>
        <taxon>Bacillati</taxon>
        <taxon>Actinomycetota</taxon>
        <taxon>Actinomycetes</taxon>
        <taxon>Micrococcales</taxon>
        <taxon>Jonesiaceae</taxon>
        <taxon>Flavimobilis</taxon>
    </lineage>
</organism>
<dbReference type="Pfam" id="PF04542">
    <property type="entry name" value="Sigma70_r2"/>
    <property type="match status" value="1"/>
</dbReference>
<dbReference type="Proteomes" id="UP000221394">
    <property type="component" value="Unassembled WGS sequence"/>
</dbReference>
<dbReference type="Gene3D" id="1.20.140.160">
    <property type="match status" value="1"/>
</dbReference>
<dbReference type="PRINTS" id="PR00046">
    <property type="entry name" value="SIGMA70FCT"/>
</dbReference>
<dbReference type="InterPro" id="IPR013324">
    <property type="entry name" value="RNA_pol_sigma_r3/r4-like"/>
</dbReference>
<dbReference type="InterPro" id="IPR007627">
    <property type="entry name" value="RNA_pol_sigma70_r2"/>
</dbReference>
<keyword evidence="4" id="KW-0804">Transcription</keyword>
<dbReference type="GO" id="GO:0006352">
    <property type="term" value="P:DNA-templated transcription initiation"/>
    <property type="evidence" value="ECO:0007669"/>
    <property type="project" value="InterPro"/>
</dbReference>
<dbReference type="Pfam" id="PF04539">
    <property type="entry name" value="Sigma70_r3"/>
    <property type="match status" value="1"/>
</dbReference>